<protein>
    <submittedName>
        <fullName evidence="7">ABC transporter, ATP-binding protein</fullName>
    </submittedName>
</protein>
<keyword evidence="8" id="KW-1185">Reference proteome</keyword>
<comment type="similarity">
    <text evidence="1">Belongs to the ABC transporter superfamily.</text>
</comment>
<proteinExistence type="inferred from homology"/>
<feature type="domain" description="ABC transporter" evidence="6">
    <location>
        <begin position="2"/>
        <end position="232"/>
    </location>
</feature>
<dbReference type="PANTHER" id="PTHR42711">
    <property type="entry name" value="ABC TRANSPORTER ATP-BINDING PROTEIN"/>
    <property type="match status" value="1"/>
</dbReference>
<dbReference type="InterPro" id="IPR027417">
    <property type="entry name" value="P-loop_NTPase"/>
</dbReference>
<dbReference type="Proteomes" id="UP000253606">
    <property type="component" value="Chromosome"/>
</dbReference>
<evidence type="ECO:0000256" key="1">
    <source>
        <dbReference type="ARBA" id="ARBA00005417"/>
    </source>
</evidence>
<dbReference type="PANTHER" id="PTHR42711:SF5">
    <property type="entry name" value="ABC TRANSPORTER ATP-BINDING PROTEIN NATA"/>
    <property type="match status" value="1"/>
</dbReference>
<organism evidence="7 8">
    <name type="scientific">Acidisarcina polymorpha</name>
    <dbReference type="NCBI Taxonomy" id="2211140"/>
    <lineage>
        <taxon>Bacteria</taxon>
        <taxon>Pseudomonadati</taxon>
        <taxon>Acidobacteriota</taxon>
        <taxon>Terriglobia</taxon>
        <taxon>Terriglobales</taxon>
        <taxon>Acidobacteriaceae</taxon>
        <taxon>Acidisarcina</taxon>
    </lineage>
</organism>
<sequence>MLELHNVSRSYRGIPAIANVNFRVGTGEIVGYLGANGSGKSTTVKIITGILQPNDGKVLFEGVDIRADLAGFRAKLGYVPEEAHVYTYLSGLEYLQLVGRLRGMPEPLIQLKANKLLRLLGLESWRHSPISAYSKGMKQRVLIAAALMHDPKLLVFDEPLSGLDVDSARLFKDLLQQLAASGKAILYISHVLEVVEQICDRVVVIAQGRILADTAPSELTRLMKLANLESAFAQLVQQQDTKVLARELVETMLVEHA</sequence>
<name>A0A2Z5FWY0_9BACT</name>
<evidence type="ECO:0000313" key="8">
    <source>
        <dbReference type="Proteomes" id="UP000253606"/>
    </source>
</evidence>
<dbReference type="GO" id="GO:0005524">
    <property type="term" value="F:ATP binding"/>
    <property type="evidence" value="ECO:0007669"/>
    <property type="project" value="UniProtKB-KW"/>
</dbReference>
<dbReference type="InterPro" id="IPR050763">
    <property type="entry name" value="ABC_transporter_ATP-binding"/>
</dbReference>
<keyword evidence="2" id="KW-0813">Transport</keyword>
<dbReference type="PROSITE" id="PS50893">
    <property type="entry name" value="ABC_TRANSPORTER_2"/>
    <property type="match status" value="1"/>
</dbReference>
<dbReference type="SUPFAM" id="SSF52540">
    <property type="entry name" value="P-loop containing nucleoside triphosphate hydrolases"/>
    <property type="match status" value="1"/>
</dbReference>
<dbReference type="PROSITE" id="PS00211">
    <property type="entry name" value="ABC_TRANSPORTER_1"/>
    <property type="match status" value="1"/>
</dbReference>
<dbReference type="InterPro" id="IPR017871">
    <property type="entry name" value="ABC_transporter-like_CS"/>
</dbReference>
<dbReference type="AlphaFoldDB" id="A0A2Z5FWY0"/>
<dbReference type="Pfam" id="PF00005">
    <property type="entry name" value="ABC_tran"/>
    <property type="match status" value="1"/>
</dbReference>
<dbReference type="EMBL" id="CP030840">
    <property type="protein sequence ID" value="AXC10895.1"/>
    <property type="molecule type" value="Genomic_DNA"/>
</dbReference>
<evidence type="ECO:0000256" key="5">
    <source>
        <dbReference type="ARBA" id="ARBA00022840"/>
    </source>
</evidence>
<keyword evidence="5 7" id="KW-0067">ATP-binding</keyword>
<keyword evidence="3" id="KW-0536">Nodulation</keyword>
<dbReference type="SMART" id="SM00382">
    <property type="entry name" value="AAA"/>
    <property type="match status" value="1"/>
</dbReference>
<dbReference type="GO" id="GO:0016887">
    <property type="term" value="F:ATP hydrolysis activity"/>
    <property type="evidence" value="ECO:0007669"/>
    <property type="project" value="InterPro"/>
</dbReference>
<evidence type="ECO:0000256" key="3">
    <source>
        <dbReference type="ARBA" id="ARBA00022458"/>
    </source>
</evidence>
<reference evidence="7 8" key="1">
    <citation type="journal article" date="2018" name="Front. Microbiol.">
        <title>Hydrolytic Capabilities as a Key to Environmental Success: Chitinolytic and Cellulolytic Acidobacteria From Acidic Sub-arctic Soils and Boreal Peatlands.</title>
        <authorList>
            <person name="Belova S.E."/>
            <person name="Ravin N.V."/>
            <person name="Pankratov T.A."/>
            <person name="Rakitin A.L."/>
            <person name="Ivanova A.A."/>
            <person name="Beletsky A.V."/>
            <person name="Mardanov A.V."/>
            <person name="Sinninghe Damste J.S."/>
            <person name="Dedysh S.N."/>
        </authorList>
    </citation>
    <scope>NUCLEOTIDE SEQUENCE [LARGE SCALE GENOMIC DNA]</scope>
    <source>
        <strain evidence="7 8">SBC82</strain>
    </source>
</reference>
<dbReference type="CDD" id="cd03230">
    <property type="entry name" value="ABC_DR_subfamily_A"/>
    <property type="match status" value="1"/>
</dbReference>
<accession>A0A2Z5FWY0</accession>
<dbReference type="RefSeq" id="WP_114206435.1">
    <property type="nucleotide sequence ID" value="NZ_CP030840.1"/>
</dbReference>
<dbReference type="Gene3D" id="3.40.50.300">
    <property type="entry name" value="P-loop containing nucleotide triphosphate hydrolases"/>
    <property type="match status" value="1"/>
</dbReference>
<dbReference type="KEGG" id="abas:ACPOL_1549"/>
<evidence type="ECO:0000256" key="4">
    <source>
        <dbReference type="ARBA" id="ARBA00022741"/>
    </source>
</evidence>
<evidence type="ECO:0000313" key="7">
    <source>
        <dbReference type="EMBL" id="AXC10895.1"/>
    </source>
</evidence>
<dbReference type="InterPro" id="IPR003593">
    <property type="entry name" value="AAA+_ATPase"/>
</dbReference>
<keyword evidence="4" id="KW-0547">Nucleotide-binding</keyword>
<evidence type="ECO:0000259" key="6">
    <source>
        <dbReference type="PROSITE" id="PS50893"/>
    </source>
</evidence>
<dbReference type="InterPro" id="IPR003439">
    <property type="entry name" value="ABC_transporter-like_ATP-bd"/>
</dbReference>
<dbReference type="OrthoDB" id="9804819at2"/>
<evidence type="ECO:0000256" key="2">
    <source>
        <dbReference type="ARBA" id="ARBA00022448"/>
    </source>
</evidence>
<gene>
    <name evidence="7" type="ORF">ACPOL_1549</name>
</gene>